<gene>
    <name evidence="4" type="primary">gmr</name>
    <name evidence="4" type="ORF">NCTC13465_01748</name>
</gene>
<dbReference type="Gene3D" id="3.20.20.450">
    <property type="entry name" value="EAL domain"/>
    <property type="match status" value="1"/>
</dbReference>
<dbReference type="InterPro" id="IPR052155">
    <property type="entry name" value="Biofilm_reg_signaling"/>
</dbReference>
<dbReference type="InterPro" id="IPR035965">
    <property type="entry name" value="PAS-like_dom_sf"/>
</dbReference>
<dbReference type="Gene3D" id="3.30.450.20">
    <property type="entry name" value="PAS domain"/>
    <property type="match status" value="1"/>
</dbReference>
<dbReference type="NCBIfam" id="TIGR00229">
    <property type="entry name" value="sensory_box"/>
    <property type="match status" value="1"/>
</dbReference>
<dbReference type="Pfam" id="PF00563">
    <property type="entry name" value="EAL"/>
    <property type="match status" value="1"/>
</dbReference>
<dbReference type="EC" id="3.1.4.52" evidence="4"/>
<dbReference type="PROSITE" id="PS50113">
    <property type="entry name" value="PAC"/>
    <property type="match status" value="1"/>
</dbReference>
<sequence>MYPQKNLEIALRSGQFEGEGWRYRKDGSRFWAHVMIDTIRDEQNTLLGFAKITRDISEQKAINDRIAWMARYDALTGLPNRVEFFERVEKLITGNDARRFAIFTIDLDKFKEINDLQGHLIGDQLLQRVAGAVLKTLQKEEMVARFGGDEFVAVKPFTDEGEVDAFAARLWHCFSGKQTFAATEVVLSASIGISVYPEDGTDINTILSNSDLAMYRAKSSLDHKICWYEREMDDKTRQRNMMAADIRRGIHAGEFSLHYQAIRNIKDRSITGYEALLRWQHPQLGTIPPDVFIPIAEESGAIVPLGYWVLEQVCNESLENGLNRKVSVNISPVQLRHRSFIEKVREILMRTAYPVSLLEFEVTETAFVINKQLAFSVLHHLQKMGISIALDDFGTGYSSLSMLRDFHFDVIKLDRSFMTDVESNPQVRSFVRAIISLGNSINTPLIAEGVETAGQLQILEEEGCDEMQGFLFGEPVDIKHLPDRR</sequence>
<dbReference type="SMART" id="SM00086">
    <property type="entry name" value="PAC"/>
    <property type="match status" value="1"/>
</dbReference>
<dbReference type="InterPro" id="IPR000700">
    <property type="entry name" value="PAS-assoc_C"/>
</dbReference>
<dbReference type="EMBL" id="UAWQ01000014">
    <property type="protein sequence ID" value="SQC43267.1"/>
    <property type="molecule type" value="Genomic_DNA"/>
</dbReference>
<dbReference type="InterPro" id="IPR000014">
    <property type="entry name" value="PAS"/>
</dbReference>
<dbReference type="InterPro" id="IPR029787">
    <property type="entry name" value="Nucleotide_cyclase"/>
</dbReference>
<dbReference type="InterPro" id="IPR043128">
    <property type="entry name" value="Rev_trsase/Diguanyl_cyclase"/>
</dbReference>
<dbReference type="GO" id="GO:0071111">
    <property type="term" value="F:cyclic-guanylate-specific phosphodiesterase activity"/>
    <property type="evidence" value="ECO:0007669"/>
    <property type="project" value="UniProtKB-EC"/>
</dbReference>
<evidence type="ECO:0000313" key="5">
    <source>
        <dbReference type="Proteomes" id="UP000251721"/>
    </source>
</evidence>
<dbReference type="InterPro" id="IPR000160">
    <property type="entry name" value="GGDEF_dom"/>
</dbReference>
<dbReference type="InterPro" id="IPR001633">
    <property type="entry name" value="EAL_dom"/>
</dbReference>
<dbReference type="Pfam" id="PF00990">
    <property type="entry name" value="GGDEF"/>
    <property type="match status" value="1"/>
</dbReference>
<dbReference type="SMART" id="SM00267">
    <property type="entry name" value="GGDEF"/>
    <property type="match status" value="1"/>
</dbReference>
<name>A0A2X3F856_KLEPN</name>
<dbReference type="Gene3D" id="3.30.70.270">
    <property type="match status" value="1"/>
</dbReference>
<proteinExistence type="predicted"/>
<dbReference type="PANTHER" id="PTHR44757:SF2">
    <property type="entry name" value="BIOFILM ARCHITECTURE MAINTENANCE PROTEIN MBAA"/>
    <property type="match status" value="1"/>
</dbReference>
<evidence type="ECO:0000259" key="3">
    <source>
        <dbReference type="PROSITE" id="PS50887"/>
    </source>
</evidence>
<evidence type="ECO:0000259" key="1">
    <source>
        <dbReference type="PROSITE" id="PS50113"/>
    </source>
</evidence>
<feature type="domain" description="GGDEF" evidence="3">
    <location>
        <begin position="98"/>
        <end position="230"/>
    </location>
</feature>
<dbReference type="SUPFAM" id="SSF55073">
    <property type="entry name" value="Nucleotide cyclase"/>
    <property type="match status" value="1"/>
</dbReference>
<dbReference type="InterPro" id="IPR035919">
    <property type="entry name" value="EAL_sf"/>
</dbReference>
<dbReference type="PANTHER" id="PTHR44757">
    <property type="entry name" value="DIGUANYLATE CYCLASE DGCP"/>
    <property type="match status" value="1"/>
</dbReference>
<dbReference type="AlphaFoldDB" id="A0A2X3F856"/>
<dbReference type="InterPro" id="IPR001610">
    <property type="entry name" value="PAC"/>
</dbReference>
<evidence type="ECO:0000313" key="4">
    <source>
        <dbReference type="EMBL" id="SQC43267.1"/>
    </source>
</evidence>
<protein>
    <submittedName>
        <fullName evidence="4">Sensory box/GGDEF family protein</fullName>
        <ecNumber evidence="4">3.1.4.52</ecNumber>
    </submittedName>
</protein>
<evidence type="ECO:0000259" key="2">
    <source>
        <dbReference type="PROSITE" id="PS50883"/>
    </source>
</evidence>
<dbReference type="Proteomes" id="UP000251721">
    <property type="component" value="Unassembled WGS sequence"/>
</dbReference>
<organism evidence="4 5">
    <name type="scientific">Klebsiella pneumoniae</name>
    <dbReference type="NCBI Taxonomy" id="573"/>
    <lineage>
        <taxon>Bacteria</taxon>
        <taxon>Pseudomonadati</taxon>
        <taxon>Pseudomonadota</taxon>
        <taxon>Gammaproteobacteria</taxon>
        <taxon>Enterobacterales</taxon>
        <taxon>Enterobacteriaceae</taxon>
        <taxon>Klebsiella/Raoultella group</taxon>
        <taxon>Klebsiella</taxon>
        <taxon>Klebsiella pneumoniae complex</taxon>
    </lineage>
</organism>
<dbReference type="PROSITE" id="PS50887">
    <property type="entry name" value="GGDEF"/>
    <property type="match status" value="1"/>
</dbReference>
<dbReference type="SUPFAM" id="SSF55785">
    <property type="entry name" value="PYP-like sensor domain (PAS domain)"/>
    <property type="match status" value="1"/>
</dbReference>
<dbReference type="CDD" id="cd01949">
    <property type="entry name" value="GGDEF"/>
    <property type="match status" value="1"/>
</dbReference>
<keyword evidence="4" id="KW-0378">Hydrolase</keyword>
<feature type="domain" description="PAC" evidence="1">
    <location>
        <begin position="16"/>
        <end position="68"/>
    </location>
</feature>
<dbReference type="SUPFAM" id="SSF141868">
    <property type="entry name" value="EAL domain-like"/>
    <property type="match status" value="1"/>
</dbReference>
<feature type="domain" description="EAL" evidence="2">
    <location>
        <begin position="239"/>
        <end position="485"/>
    </location>
</feature>
<dbReference type="CDD" id="cd01948">
    <property type="entry name" value="EAL"/>
    <property type="match status" value="1"/>
</dbReference>
<accession>A0A2X3F856</accession>
<dbReference type="NCBIfam" id="TIGR00254">
    <property type="entry name" value="GGDEF"/>
    <property type="match status" value="1"/>
</dbReference>
<dbReference type="SMART" id="SM00052">
    <property type="entry name" value="EAL"/>
    <property type="match status" value="1"/>
</dbReference>
<reference evidence="4 5" key="1">
    <citation type="submission" date="2018-06" db="EMBL/GenBank/DDBJ databases">
        <authorList>
            <consortium name="Pathogen Informatics"/>
            <person name="Doyle S."/>
        </authorList>
    </citation>
    <scope>NUCLEOTIDE SEQUENCE [LARGE SCALE GENOMIC DNA]</scope>
    <source>
        <strain evidence="4 5">NCTC13465</strain>
    </source>
</reference>
<dbReference type="PROSITE" id="PS50883">
    <property type="entry name" value="EAL"/>
    <property type="match status" value="1"/>
</dbReference>